<keyword evidence="1" id="KW-0808">Transferase</keyword>
<dbReference type="RefSeq" id="WP_089371821.1">
    <property type="nucleotide sequence ID" value="NZ_BMEP01000001.1"/>
</dbReference>
<dbReference type="Pfam" id="PF05096">
    <property type="entry name" value="Glu_cyclase_2"/>
    <property type="match status" value="1"/>
</dbReference>
<keyword evidence="2" id="KW-1185">Reference proteome</keyword>
<evidence type="ECO:0000313" key="2">
    <source>
        <dbReference type="Proteomes" id="UP000198379"/>
    </source>
</evidence>
<gene>
    <name evidence="1" type="ORF">SAMN06265376_103407</name>
</gene>
<dbReference type="InterPro" id="IPR007788">
    <property type="entry name" value="QCT"/>
</dbReference>
<organism evidence="1 2">
    <name type="scientific">Dokdonia pacifica</name>
    <dbReference type="NCBI Taxonomy" id="1627892"/>
    <lineage>
        <taxon>Bacteria</taxon>
        <taxon>Pseudomonadati</taxon>
        <taxon>Bacteroidota</taxon>
        <taxon>Flavobacteriia</taxon>
        <taxon>Flavobacteriales</taxon>
        <taxon>Flavobacteriaceae</taxon>
        <taxon>Dokdonia</taxon>
    </lineage>
</organism>
<dbReference type="PANTHER" id="PTHR31270:SF1">
    <property type="entry name" value="GLUTAMINYL-PEPTIDE CYCLOTRANSFERASE"/>
    <property type="match status" value="1"/>
</dbReference>
<evidence type="ECO:0000313" key="1">
    <source>
        <dbReference type="EMBL" id="SNR85199.1"/>
    </source>
</evidence>
<dbReference type="AlphaFoldDB" id="A0A238ZPT4"/>
<reference evidence="1 2" key="1">
    <citation type="submission" date="2017-06" db="EMBL/GenBank/DDBJ databases">
        <authorList>
            <person name="Kim H.J."/>
            <person name="Triplett B.A."/>
        </authorList>
    </citation>
    <scope>NUCLEOTIDE SEQUENCE [LARGE SCALE GENOMIC DNA]</scope>
    <source>
        <strain evidence="1 2">DSM 25597</strain>
    </source>
</reference>
<dbReference type="InterPro" id="IPR011044">
    <property type="entry name" value="Quino_amine_DH_bsu"/>
</dbReference>
<dbReference type="OrthoDB" id="9783700at2"/>
<proteinExistence type="predicted"/>
<accession>A0A238ZPT4</accession>
<dbReference type="GO" id="GO:0016603">
    <property type="term" value="F:glutaminyl-peptide cyclotransferase activity"/>
    <property type="evidence" value="ECO:0007669"/>
    <property type="project" value="InterPro"/>
</dbReference>
<name>A0A238ZPT4_9FLAO</name>
<dbReference type="InterPro" id="IPR015943">
    <property type="entry name" value="WD40/YVTN_repeat-like_dom_sf"/>
</dbReference>
<dbReference type="SUPFAM" id="SSF50969">
    <property type="entry name" value="YVTN repeat-like/Quinoprotein amine dehydrogenase"/>
    <property type="match status" value="1"/>
</dbReference>
<dbReference type="PROSITE" id="PS51257">
    <property type="entry name" value="PROKAR_LIPOPROTEIN"/>
    <property type="match status" value="1"/>
</dbReference>
<sequence>MTSLYKTLCLVSLPLLIYSCGDTKDLSGNYTLETSKPKNAVANGEEISFSIKAKKNYEIDSIVYVIDDKKLHKTTTIGDFTTKIQTPTLGRKKVSITIYLPNERINLKTTISVLNNKAPKIYGYKIVNRFPHQTDAYTQGLEFVGDTLYESTGKYRESKLRKVDYTTGDVLQEVALDNAYFAEGLTIYNDKIYQLTWKENTGFIYNLSDFKKIGTFTYNKSKEGWGLCNDGNNVYKSDGSSKIWTLDPNTLAEQHYIEPTNHKSVSKAFNELEFINGKIYANTYQVASIAIIDPTTGAIEGLIDLTSLPKEVQEGLDPQNEVLNGIAYKANEDRLFVTGKHWNTLFEIEIFEK</sequence>
<dbReference type="Proteomes" id="UP000198379">
    <property type="component" value="Unassembled WGS sequence"/>
</dbReference>
<dbReference type="PANTHER" id="PTHR31270">
    <property type="entry name" value="GLUTAMINYL-PEPTIDE CYCLOTRANSFERASE"/>
    <property type="match status" value="1"/>
</dbReference>
<dbReference type="EMBL" id="FZNY01000003">
    <property type="protein sequence ID" value="SNR85199.1"/>
    <property type="molecule type" value="Genomic_DNA"/>
</dbReference>
<protein>
    <submittedName>
        <fullName evidence="1">Glutaminyl-peptide cyclotransferase</fullName>
    </submittedName>
</protein>
<dbReference type="Gene3D" id="2.130.10.10">
    <property type="entry name" value="YVTN repeat-like/Quinoprotein amine dehydrogenase"/>
    <property type="match status" value="1"/>
</dbReference>